<dbReference type="AlphaFoldDB" id="A0A0A9F3G4"/>
<reference evidence="1" key="1">
    <citation type="submission" date="2014-09" db="EMBL/GenBank/DDBJ databases">
        <authorList>
            <person name="Magalhaes I.L.F."/>
            <person name="Oliveira U."/>
            <person name="Santos F.R."/>
            <person name="Vidigal T.H.D.A."/>
            <person name="Brescovit A.D."/>
            <person name="Santos A.J."/>
        </authorList>
    </citation>
    <scope>NUCLEOTIDE SEQUENCE</scope>
    <source>
        <tissue evidence="1">Shoot tissue taken approximately 20 cm above the soil surface</tissue>
    </source>
</reference>
<organism evidence="1">
    <name type="scientific">Arundo donax</name>
    <name type="common">Giant reed</name>
    <name type="synonym">Donax arundinaceus</name>
    <dbReference type="NCBI Taxonomy" id="35708"/>
    <lineage>
        <taxon>Eukaryota</taxon>
        <taxon>Viridiplantae</taxon>
        <taxon>Streptophyta</taxon>
        <taxon>Embryophyta</taxon>
        <taxon>Tracheophyta</taxon>
        <taxon>Spermatophyta</taxon>
        <taxon>Magnoliopsida</taxon>
        <taxon>Liliopsida</taxon>
        <taxon>Poales</taxon>
        <taxon>Poaceae</taxon>
        <taxon>PACMAD clade</taxon>
        <taxon>Arundinoideae</taxon>
        <taxon>Arundineae</taxon>
        <taxon>Arundo</taxon>
    </lineage>
</organism>
<dbReference type="EMBL" id="GBRH01191009">
    <property type="protein sequence ID" value="JAE06887.1"/>
    <property type="molecule type" value="Transcribed_RNA"/>
</dbReference>
<accession>A0A0A9F3G4</accession>
<protein>
    <submittedName>
        <fullName evidence="1">Uncharacterized protein</fullName>
    </submittedName>
</protein>
<reference evidence="1" key="2">
    <citation type="journal article" date="2015" name="Data Brief">
        <title>Shoot transcriptome of the giant reed, Arundo donax.</title>
        <authorList>
            <person name="Barrero R.A."/>
            <person name="Guerrero F.D."/>
            <person name="Moolhuijzen P."/>
            <person name="Goolsby J.A."/>
            <person name="Tidwell J."/>
            <person name="Bellgard S.E."/>
            <person name="Bellgard M.I."/>
        </authorList>
    </citation>
    <scope>NUCLEOTIDE SEQUENCE</scope>
    <source>
        <tissue evidence="1">Shoot tissue taken approximately 20 cm above the soil surface</tissue>
    </source>
</reference>
<name>A0A0A9F3G4_ARUDO</name>
<sequence length="36" mass="4303">MPFDTRYTKTDGKNRRRLEHVLPCTLTQIWTAQLVL</sequence>
<evidence type="ECO:0000313" key="1">
    <source>
        <dbReference type="EMBL" id="JAE06887.1"/>
    </source>
</evidence>
<proteinExistence type="predicted"/>